<evidence type="ECO:0000313" key="1">
    <source>
        <dbReference type="EMBL" id="KIF50251.1"/>
    </source>
</evidence>
<name>A0A0C1ZBP2_9VIBR</name>
<dbReference type="AlphaFoldDB" id="A0A0C1ZBP2"/>
<sequence length="135" mass="14946">MRTYLVSVLGLVVALMAFGLSQASPSPKLSHAVSYTSSLIDGEAHLEKAPFSPSRKIAASLFSRNALRVNHSNTSPESDDFDVVPARWLTVVADSNKRFVSKVAMPVIDVFYPRSKYRLGTGQESNLIYRFMHAR</sequence>
<reference evidence="1 2" key="1">
    <citation type="submission" date="2014-07" db="EMBL/GenBank/DDBJ databases">
        <title>Unique and conserved regions in Vibrio harveyi and related species in comparison with the shrimp pathogen Vibrio harveyi CAIM 1792.</title>
        <authorList>
            <person name="Espinoza-Valles I."/>
            <person name="Vora G."/>
            <person name="Leekitcharoenphon P."/>
            <person name="Ussery D."/>
            <person name="Hoj L."/>
            <person name="Gomez-Gil B."/>
        </authorList>
    </citation>
    <scope>NUCLEOTIDE SEQUENCE [LARGE SCALE GENOMIC DNA]</scope>
    <source>
        <strain evidence="2">CAIM 1854 / LMG 25443</strain>
    </source>
</reference>
<proteinExistence type="predicted"/>
<dbReference type="EMBL" id="JPRD01000055">
    <property type="protein sequence ID" value="KIF50251.1"/>
    <property type="molecule type" value="Genomic_DNA"/>
</dbReference>
<gene>
    <name evidence="1" type="ORF">H735_25730</name>
</gene>
<dbReference type="RefSeq" id="WP_005435726.1">
    <property type="nucleotide sequence ID" value="NZ_BAOH01000100.1"/>
</dbReference>
<protein>
    <submittedName>
        <fullName evidence="1">Uncharacterized protein</fullName>
    </submittedName>
</protein>
<organism evidence="1 2">
    <name type="scientific">Vibrio owensii CAIM 1854 = LMG 25443</name>
    <dbReference type="NCBI Taxonomy" id="1229493"/>
    <lineage>
        <taxon>Bacteria</taxon>
        <taxon>Pseudomonadati</taxon>
        <taxon>Pseudomonadota</taxon>
        <taxon>Gammaproteobacteria</taxon>
        <taxon>Vibrionales</taxon>
        <taxon>Vibrionaceae</taxon>
        <taxon>Vibrio</taxon>
    </lineage>
</organism>
<dbReference type="Proteomes" id="UP000031586">
    <property type="component" value="Unassembled WGS sequence"/>
</dbReference>
<comment type="caution">
    <text evidence="1">The sequence shown here is derived from an EMBL/GenBank/DDBJ whole genome shotgun (WGS) entry which is preliminary data.</text>
</comment>
<evidence type="ECO:0000313" key="2">
    <source>
        <dbReference type="Proteomes" id="UP000031586"/>
    </source>
</evidence>
<dbReference type="PATRIC" id="fig|1229493.5.peg.4720"/>
<accession>A0A0C1ZBP2</accession>